<feature type="transmembrane region" description="Helical" evidence="2">
    <location>
        <begin position="81"/>
        <end position="99"/>
    </location>
</feature>
<dbReference type="PATRIC" id="fig|1114965.3.peg.1927"/>
<evidence type="ECO:0000256" key="2">
    <source>
        <dbReference type="SAM" id="Phobius"/>
    </source>
</evidence>
<dbReference type="InterPro" id="IPR050922">
    <property type="entry name" value="LytR/CpsA/Psr_CW_biosynth"/>
</dbReference>
<evidence type="ECO:0000259" key="3">
    <source>
        <dbReference type="Pfam" id="PF02916"/>
    </source>
</evidence>
<gene>
    <name evidence="5" type="primary">cpsA</name>
    <name evidence="5" type="ORF">Spaf_2016</name>
</gene>
<dbReference type="Pfam" id="PF02916">
    <property type="entry name" value="DNA_PPF"/>
    <property type="match status" value="1"/>
</dbReference>
<comment type="similarity">
    <text evidence="1">Belongs to the LytR/CpsA/Psr (LCP) family.</text>
</comment>
<keyword evidence="2" id="KW-1133">Transmembrane helix</keyword>
<organism evidence="5 6">
    <name type="scientific">Streptococcus parasanguinis FW213</name>
    <dbReference type="NCBI Taxonomy" id="1114965"/>
    <lineage>
        <taxon>Bacteria</taxon>
        <taxon>Bacillati</taxon>
        <taxon>Bacillota</taxon>
        <taxon>Bacilli</taxon>
        <taxon>Lactobacillales</taxon>
        <taxon>Streptococcaceae</taxon>
        <taxon>Streptococcus</taxon>
    </lineage>
</organism>
<evidence type="ECO:0000259" key="4">
    <source>
        <dbReference type="Pfam" id="PF03816"/>
    </source>
</evidence>
<feature type="domain" description="Cell envelope-related transcriptional attenuator" evidence="4">
    <location>
        <begin position="254"/>
        <end position="400"/>
    </location>
</feature>
<dbReference type="PaxDb" id="1114965-Spaf_2016"/>
<dbReference type="AlphaFoldDB" id="I1ZPI0"/>
<feature type="transmembrane region" description="Helical" evidence="2">
    <location>
        <begin position="21"/>
        <end position="41"/>
    </location>
</feature>
<reference evidence="5 6" key="1">
    <citation type="journal article" date="2012" name="PLoS ONE">
        <title>Complete Genome and Transcriptomes of Streptococcus parasanguinis FW213: Phylogenic Relations and Potential Virulence Mechanisms.</title>
        <authorList>
            <person name="Geng J."/>
            <person name="Chiu C.H."/>
            <person name="Tang P."/>
            <person name="Chen Y."/>
            <person name="Shieh H.R."/>
            <person name="Hu S."/>
            <person name="Chen Y.Y."/>
        </authorList>
    </citation>
    <scope>NUCLEOTIDE SEQUENCE [LARGE SCALE GENOMIC DNA]</scope>
    <source>
        <strain evidence="5 6">FW213</strain>
    </source>
</reference>
<sequence length="493" mass="54975">MEVFMSQRRRSRRSIQKWGQMRIINSVLLIFLFFTAIWAIYTMLANNILAFRYVNVLVIALLAVFLLLSTWFVVRNQAKKTTVVLLLGGLLISSGVLFASQQLLNLTSNVNGHSNYTEFEMAVYVKKDSDIKDIKEIKEVVTPKGNNNEANLTALLDNIKKTKGQEISVVDAPTYLDAYKSLQDGSATAIVLNSTFEDTIATEDADYAKKLKKIYSYKIRKEVVATSKVSANADVFNIYVSGIDTYGPVTSVSRSDVNIIMTVNRKTKQVLLTTTPRDAYVPIADGGNNQNDKLTHAGIYGVDASIHTLENLYDIKLNYYVRLNFTSFLKLIDLLGGIDVENDQEFTSLHGKFHFPVGKVHLNSEQALGFVRERYSLQGGDNDRGKNQEKVIAAIIKKLTSTKVLSNYNEIIGNLQDSVQTNMQLPTMMNLINTQLETGGSYEVTSQAITGQGRTDLPSYAMPGSNLYVMELDQGSLTKAKETIQKVMEGNEK</sequence>
<dbReference type="EMBL" id="CP003122">
    <property type="protein sequence ID" value="AFJ26954.1"/>
    <property type="molecule type" value="Genomic_DNA"/>
</dbReference>
<dbReference type="Gene3D" id="3.40.630.190">
    <property type="entry name" value="LCP protein"/>
    <property type="match status" value="1"/>
</dbReference>
<dbReference type="GO" id="GO:0006260">
    <property type="term" value="P:DNA replication"/>
    <property type="evidence" value="ECO:0007669"/>
    <property type="project" value="InterPro"/>
</dbReference>
<evidence type="ECO:0000256" key="1">
    <source>
        <dbReference type="ARBA" id="ARBA00006068"/>
    </source>
</evidence>
<accession>I1ZPI0</accession>
<proteinExistence type="inferred from homology"/>
<dbReference type="Gene3D" id="3.40.190.10">
    <property type="entry name" value="Periplasmic binding protein-like II"/>
    <property type="match status" value="1"/>
</dbReference>
<dbReference type="NCBIfam" id="TIGR00350">
    <property type="entry name" value="lytR_cpsA_psr"/>
    <property type="match status" value="1"/>
</dbReference>
<dbReference type="PANTHER" id="PTHR33392">
    <property type="entry name" value="POLYISOPRENYL-TEICHOIC ACID--PEPTIDOGLYCAN TEICHOIC ACID TRANSFERASE TAGU"/>
    <property type="match status" value="1"/>
</dbReference>
<evidence type="ECO:0000313" key="5">
    <source>
        <dbReference type="EMBL" id="AFJ26954.1"/>
    </source>
</evidence>
<feature type="domain" description="DNA polymerase processivity factor" evidence="3">
    <location>
        <begin position="77"/>
        <end position="192"/>
    </location>
</feature>
<dbReference type="KEGG" id="scf:Spaf_2016"/>
<feature type="transmembrane region" description="Helical" evidence="2">
    <location>
        <begin position="53"/>
        <end position="74"/>
    </location>
</feature>
<evidence type="ECO:0000313" key="6">
    <source>
        <dbReference type="Proteomes" id="UP000002865"/>
    </source>
</evidence>
<keyword evidence="2" id="KW-0472">Membrane</keyword>
<dbReference type="SUPFAM" id="SSF53850">
    <property type="entry name" value="Periplasmic binding protein-like II"/>
    <property type="match status" value="1"/>
</dbReference>
<dbReference type="STRING" id="1114965.Spaf_2016"/>
<dbReference type="InterPro" id="IPR004190">
    <property type="entry name" value="DNA_pol_proc_fac"/>
</dbReference>
<dbReference type="eggNOG" id="COG1316">
    <property type="taxonomic scope" value="Bacteria"/>
</dbReference>
<dbReference type="Pfam" id="PF03816">
    <property type="entry name" value="LytR_cpsA_psr"/>
    <property type="match status" value="1"/>
</dbReference>
<name>I1ZPI0_STRPA</name>
<protein>
    <submittedName>
        <fullName evidence="5">Integral membrane regulatory protein</fullName>
    </submittedName>
</protein>
<dbReference type="InterPro" id="IPR004474">
    <property type="entry name" value="LytR_CpsA_psr"/>
</dbReference>
<keyword evidence="2" id="KW-0812">Transmembrane</keyword>
<dbReference type="HOGENOM" id="CLU_016455_9_2_9"/>
<dbReference type="Proteomes" id="UP000002865">
    <property type="component" value="Chromosome"/>
</dbReference>
<dbReference type="PANTHER" id="PTHR33392:SF6">
    <property type="entry name" value="POLYISOPRENYL-TEICHOIC ACID--PEPTIDOGLYCAN TEICHOIC ACID TRANSFERASE TAGU"/>
    <property type="match status" value="1"/>
</dbReference>